<organism evidence="1 2">
    <name type="scientific">Symbiodinium necroappetens</name>
    <dbReference type="NCBI Taxonomy" id="1628268"/>
    <lineage>
        <taxon>Eukaryota</taxon>
        <taxon>Sar</taxon>
        <taxon>Alveolata</taxon>
        <taxon>Dinophyceae</taxon>
        <taxon>Suessiales</taxon>
        <taxon>Symbiodiniaceae</taxon>
        <taxon>Symbiodinium</taxon>
    </lineage>
</organism>
<evidence type="ECO:0000313" key="1">
    <source>
        <dbReference type="EMBL" id="CAE7278320.1"/>
    </source>
</evidence>
<dbReference type="OrthoDB" id="10272409at2759"/>
<dbReference type="AlphaFoldDB" id="A0A812N443"/>
<name>A0A812N443_9DINO</name>
<feature type="non-terminal residue" evidence="1">
    <location>
        <position position="1"/>
    </location>
</feature>
<gene>
    <name evidence="1" type="ORF">SNEC2469_LOCUS6769</name>
</gene>
<dbReference type="EMBL" id="CAJNJA010011731">
    <property type="protein sequence ID" value="CAE7278320.1"/>
    <property type="molecule type" value="Genomic_DNA"/>
</dbReference>
<evidence type="ECO:0000313" key="2">
    <source>
        <dbReference type="Proteomes" id="UP000601435"/>
    </source>
</evidence>
<keyword evidence="2" id="KW-1185">Reference proteome</keyword>
<dbReference type="Proteomes" id="UP000601435">
    <property type="component" value="Unassembled WGS sequence"/>
</dbReference>
<protein>
    <submittedName>
        <fullName evidence="1">Uncharacterized protein</fullName>
    </submittedName>
</protein>
<proteinExistence type="predicted"/>
<reference evidence="1" key="1">
    <citation type="submission" date="2021-02" db="EMBL/GenBank/DDBJ databases">
        <authorList>
            <person name="Dougan E. K."/>
            <person name="Rhodes N."/>
            <person name="Thang M."/>
            <person name="Chan C."/>
        </authorList>
    </citation>
    <scope>NUCLEOTIDE SEQUENCE</scope>
</reference>
<sequence>SPFNCESDQAILEYGTPAAQLAGAYLLVVLGTERPDWCANKSFSQLHECEGQFTHTWLNVRLELFKHGSFRYHFSCQMPGYYEFTEAPFMDGTPHPHL</sequence>
<accession>A0A812N443</accession>
<comment type="caution">
    <text evidence="1">The sequence shown here is derived from an EMBL/GenBank/DDBJ whole genome shotgun (WGS) entry which is preliminary data.</text>
</comment>